<comment type="caution">
    <text evidence="2">The sequence shown here is derived from an EMBL/GenBank/DDBJ whole genome shotgun (WGS) entry which is preliminary data.</text>
</comment>
<organism evidence="2 3">
    <name type="scientific">Lactiplantibacillus modestisalitolerans</name>
    <dbReference type="NCBI Taxonomy" id="1457219"/>
    <lineage>
        <taxon>Bacteria</taxon>
        <taxon>Bacillati</taxon>
        <taxon>Bacillota</taxon>
        <taxon>Bacilli</taxon>
        <taxon>Lactobacillales</taxon>
        <taxon>Lactobacillaceae</taxon>
        <taxon>Lactiplantibacillus</taxon>
    </lineage>
</organism>
<evidence type="ECO:0000313" key="3">
    <source>
        <dbReference type="Proteomes" id="UP001589691"/>
    </source>
</evidence>
<reference evidence="2 3" key="1">
    <citation type="submission" date="2024-09" db="EMBL/GenBank/DDBJ databases">
        <authorList>
            <person name="Sun Q."/>
            <person name="Mori K."/>
        </authorList>
    </citation>
    <scope>NUCLEOTIDE SEQUENCE [LARGE SCALE GENOMIC DNA]</scope>
    <source>
        <strain evidence="2 3">TBRC 4576</strain>
    </source>
</reference>
<accession>A0ABV5WW08</accession>
<feature type="compositionally biased region" description="Low complexity" evidence="1">
    <location>
        <begin position="84"/>
        <end position="131"/>
    </location>
</feature>
<evidence type="ECO:0008006" key="4">
    <source>
        <dbReference type="Google" id="ProtNLM"/>
    </source>
</evidence>
<protein>
    <recommendedName>
        <fullName evidence="4">Extracellular protein</fullName>
    </recommendedName>
</protein>
<feature type="region of interest" description="Disordered" evidence="1">
    <location>
        <begin position="32"/>
        <end position="51"/>
    </location>
</feature>
<dbReference type="EMBL" id="JBHLZY010000025">
    <property type="protein sequence ID" value="MFB9770339.1"/>
    <property type="molecule type" value="Genomic_DNA"/>
</dbReference>
<evidence type="ECO:0000313" key="2">
    <source>
        <dbReference type="EMBL" id="MFB9770339.1"/>
    </source>
</evidence>
<gene>
    <name evidence="2" type="ORF">ACFFLI_10745</name>
</gene>
<feature type="compositionally biased region" description="Polar residues" evidence="1">
    <location>
        <begin position="34"/>
        <end position="45"/>
    </location>
</feature>
<dbReference type="Proteomes" id="UP001589691">
    <property type="component" value="Unassembled WGS sequence"/>
</dbReference>
<evidence type="ECO:0000256" key="1">
    <source>
        <dbReference type="SAM" id="MobiDB-lite"/>
    </source>
</evidence>
<proteinExistence type="predicted"/>
<feature type="compositionally biased region" description="Polar residues" evidence="1">
    <location>
        <begin position="66"/>
        <end position="78"/>
    </location>
</feature>
<keyword evidence="3" id="KW-1185">Reference proteome</keyword>
<name>A0ABV5WW08_9LACO</name>
<sequence>MRKVILSSVLVAGAVLLGGGLYVWPRTTTRKSSEAVQTSVSQSHKTGAKHIQVTKKATTKAVTTAQPATGTVESATSQTDEKAGSSSVTATSGTSSTTSASGQGAVTSASSAASSQTTTATSAASTSGTATSASAATTTLTAEQVNDWVWQQVAPGYATTKLTRSDFGFQNYQRNGLAYVDVYEQQHPANAHLVGRFRVNAQGQLERQLAVSGNWQTVANATH</sequence>
<feature type="region of interest" description="Disordered" evidence="1">
    <location>
        <begin position="64"/>
        <end position="131"/>
    </location>
</feature>
<dbReference type="RefSeq" id="WP_137642713.1">
    <property type="nucleotide sequence ID" value="NZ_BJEA01000010.1"/>
</dbReference>